<sequence length="177" mass="18319">MSQFLPSLGRVLLLQNGPQDLPYSTSLLAGSIAAGVVANILSLGVGTSTLVAIPQTLLATLISAGFVVGLLQIRERTPRAVQTLTALFATQAVLGVLALFPLSALAPVFQQLAENPDAAATIQAPSAAVGAWLALGLWSVLVTGHIFRHALDVHLIAGMGLALLQGMLIWLVLLPFA</sequence>
<dbReference type="AlphaFoldDB" id="A0A363UM87"/>
<evidence type="ECO:0000256" key="1">
    <source>
        <dbReference type="SAM" id="Phobius"/>
    </source>
</evidence>
<gene>
    <name evidence="2" type="ORF">DEH80_06730</name>
</gene>
<keyword evidence="1" id="KW-0812">Transmembrane</keyword>
<organism evidence="2 3">
    <name type="scientific">Abyssibacter profundi</name>
    <dbReference type="NCBI Taxonomy" id="2182787"/>
    <lineage>
        <taxon>Bacteria</taxon>
        <taxon>Pseudomonadati</taxon>
        <taxon>Pseudomonadota</taxon>
        <taxon>Gammaproteobacteria</taxon>
        <taxon>Chromatiales</taxon>
        <taxon>Oceanococcaceae</taxon>
        <taxon>Abyssibacter</taxon>
    </lineage>
</organism>
<dbReference type="RefSeq" id="WP_109719715.1">
    <property type="nucleotide sequence ID" value="NZ_QEQK01000005.1"/>
</dbReference>
<keyword evidence="3" id="KW-1185">Reference proteome</keyword>
<feature type="transmembrane region" description="Helical" evidence="1">
    <location>
        <begin position="153"/>
        <end position="173"/>
    </location>
</feature>
<dbReference type="EMBL" id="QEQK01000005">
    <property type="protein sequence ID" value="PWN56520.1"/>
    <property type="molecule type" value="Genomic_DNA"/>
</dbReference>
<protein>
    <recommendedName>
        <fullName evidence="4">Yip1 domain-containing protein</fullName>
    </recommendedName>
</protein>
<evidence type="ECO:0000313" key="3">
    <source>
        <dbReference type="Proteomes" id="UP000251800"/>
    </source>
</evidence>
<comment type="caution">
    <text evidence="2">The sequence shown here is derived from an EMBL/GenBank/DDBJ whole genome shotgun (WGS) entry which is preliminary data.</text>
</comment>
<feature type="transmembrane region" description="Helical" evidence="1">
    <location>
        <begin position="122"/>
        <end position="141"/>
    </location>
</feature>
<dbReference type="OrthoDB" id="6717649at2"/>
<feature type="transmembrane region" description="Helical" evidence="1">
    <location>
        <begin position="51"/>
        <end position="71"/>
    </location>
</feature>
<feature type="transmembrane region" description="Helical" evidence="1">
    <location>
        <begin position="83"/>
        <end position="102"/>
    </location>
</feature>
<accession>A0A363UM87</accession>
<reference evidence="2 3" key="1">
    <citation type="submission" date="2018-05" db="EMBL/GenBank/DDBJ databases">
        <title>Abyssibacter profundi OUC007T gen. nov., sp. nov, a marine bacterium isolated from seawater of the Mariana Trench.</title>
        <authorList>
            <person name="Zhou S."/>
        </authorList>
    </citation>
    <scope>NUCLEOTIDE SEQUENCE [LARGE SCALE GENOMIC DNA]</scope>
    <source>
        <strain evidence="2 3">OUC007</strain>
    </source>
</reference>
<keyword evidence="1" id="KW-1133">Transmembrane helix</keyword>
<proteinExistence type="predicted"/>
<dbReference type="Proteomes" id="UP000251800">
    <property type="component" value="Unassembled WGS sequence"/>
</dbReference>
<keyword evidence="1" id="KW-0472">Membrane</keyword>
<feature type="transmembrane region" description="Helical" evidence="1">
    <location>
        <begin position="21"/>
        <end position="45"/>
    </location>
</feature>
<evidence type="ECO:0000313" key="2">
    <source>
        <dbReference type="EMBL" id="PWN56520.1"/>
    </source>
</evidence>
<evidence type="ECO:0008006" key="4">
    <source>
        <dbReference type="Google" id="ProtNLM"/>
    </source>
</evidence>
<name>A0A363UM87_9GAMM</name>